<protein>
    <submittedName>
        <fullName evidence="2">DUF2752 domain-containing protein</fullName>
    </submittedName>
</protein>
<keyword evidence="1" id="KW-0812">Transmembrane</keyword>
<dbReference type="Pfam" id="PF10825">
    <property type="entry name" value="DUF2752"/>
    <property type="match status" value="1"/>
</dbReference>
<keyword evidence="1" id="KW-1133">Transmembrane helix</keyword>
<sequence length="141" mass="14667">MALAASRRPVTRRGLLLPIAGIGAALLAAAVVPVSTMSSGPTTCPMLLLTGLPCPLCGATRSWTMLLHGNAADAMRLNPTAPLVMLLAIVVEVFLVRQFVTGARLPRWVSRGLFPAVVAVVAVYGITRAVLVGTGAWVWPG</sequence>
<gene>
    <name evidence="2" type="ORF">G9U51_07050</name>
</gene>
<dbReference type="InterPro" id="IPR021215">
    <property type="entry name" value="DUF2752"/>
</dbReference>
<organism evidence="2 3">
    <name type="scientific">Metallococcus carri</name>
    <dbReference type="NCBI Taxonomy" id="1656884"/>
    <lineage>
        <taxon>Bacteria</taxon>
        <taxon>Bacillati</taxon>
        <taxon>Actinomycetota</taxon>
        <taxon>Actinomycetes</taxon>
        <taxon>Micrococcales</taxon>
        <taxon>Dermacoccaceae</taxon>
        <taxon>Metallococcus</taxon>
    </lineage>
</organism>
<evidence type="ECO:0000313" key="2">
    <source>
        <dbReference type="EMBL" id="NHN55537.1"/>
    </source>
</evidence>
<keyword evidence="3" id="KW-1185">Reference proteome</keyword>
<feature type="transmembrane region" description="Helical" evidence="1">
    <location>
        <begin position="83"/>
        <end position="100"/>
    </location>
</feature>
<dbReference type="Proteomes" id="UP000744769">
    <property type="component" value="Unassembled WGS sequence"/>
</dbReference>
<proteinExistence type="predicted"/>
<dbReference type="AlphaFoldDB" id="A0A967AZZ8"/>
<keyword evidence="1" id="KW-0472">Membrane</keyword>
<feature type="transmembrane region" description="Helical" evidence="1">
    <location>
        <begin position="112"/>
        <end position="139"/>
    </location>
</feature>
<accession>A0A967AZZ8</accession>
<evidence type="ECO:0000313" key="3">
    <source>
        <dbReference type="Proteomes" id="UP000744769"/>
    </source>
</evidence>
<dbReference type="RefSeq" id="WP_166195252.1">
    <property type="nucleotide sequence ID" value="NZ_JAAOIV010000004.1"/>
</dbReference>
<comment type="caution">
    <text evidence="2">The sequence shown here is derived from an EMBL/GenBank/DDBJ whole genome shotgun (WGS) entry which is preliminary data.</text>
</comment>
<dbReference type="EMBL" id="JAAOIV010000004">
    <property type="protein sequence ID" value="NHN55537.1"/>
    <property type="molecule type" value="Genomic_DNA"/>
</dbReference>
<feature type="transmembrane region" description="Helical" evidence="1">
    <location>
        <begin position="15"/>
        <end position="34"/>
    </location>
</feature>
<evidence type="ECO:0000256" key="1">
    <source>
        <dbReference type="SAM" id="Phobius"/>
    </source>
</evidence>
<name>A0A967AZZ8_9MICO</name>
<reference evidence="2" key="1">
    <citation type="submission" date="2020-03" db="EMBL/GenBank/DDBJ databases">
        <title>Draft sequencing of Calidifontibacter sp. DB0510.</title>
        <authorList>
            <person name="Kim D.-U."/>
        </authorList>
    </citation>
    <scope>NUCLEOTIDE SEQUENCE</scope>
    <source>
        <strain evidence="2">DB0510</strain>
    </source>
</reference>